<evidence type="ECO:0000313" key="8">
    <source>
        <dbReference type="EnsemblMetazoa" id="PHUM229210-PA"/>
    </source>
</evidence>
<proteinExistence type="inferred from homology"/>
<dbReference type="CTD" id="8229877"/>
<dbReference type="AlphaFoldDB" id="E0VIL9"/>
<accession>E0VIL9</accession>
<dbReference type="PANTHER" id="PTHR14413:SF16">
    <property type="entry name" value="LARGE RIBOSOMAL SUBUNIT PROTEIN BL17M"/>
    <property type="match status" value="1"/>
</dbReference>
<dbReference type="OrthoDB" id="275000at2759"/>
<keyword evidence="2 7" id="KW-0689">Ribosomal protein</keyword>
<dbReference type="KEGG" id="phu:Phum_PHUM229210"/>
<dbReference type="Pfam" id="PF01196">
    <property type="entry name" value="Ribosomal_L17"/>
    <property type="match status" value="1"/>
</dbReference>
<evidence type="ECO:0000256" key="2">
    <source>
        <dbReference type="ARBA" id="ARBA00022980"/>
    </source>
</evidence>
<dbReference type="VEuPathDB" id="VectorBase:PHUM229210"/>
<evidence type="ECO:0000256" key="5">
    <source>
        <dbReference type="ARBA" id="ARBA00035413"/>
    </source>
</evidence>
<feature type="region of interest" description="Disordered" evidence="6">
    <location>
        <begin position="182"/>
        <end position="233"/>
    </location>
</feature>
<dbReference type="FunFam" id="3.90.1030.10:FF:000009">
    <property type="entry name" value="39S ribosomal protein L17, mitochondrial"/>
    <property type="match status" value="1"/>
</dbReference>
<reference evidence="8" key="3">
    <citation type="submission" date="2021-02" db="UniProtKB">
        <authorList>
            <consortium name="EnsemblMetazoa"/>
        </authorList>
    </citation>
    <scope>IDENTIFICATION</scope>
    <source>
        <strain evidence="8">USDA</strain>
    </source>
</reference>
<dbReference type="PANTHER" id="PTHR14413">
    <property type="entry name" value="RIBOSOMAL PROTEIN L17"/>
    <property type="match status" value="1"/>
</dbReference>
<reference evidence="7" key="1">
    <citation type="submission" date="2007-04" db="EMBL/GenBank/DDBJ databases">
        <title>Annotation of Pediculus humanus corporis strain USDA.</title>
        <authorList>
            <person name="Kirkness E."/>
            <person name="Hannick L."/>
            <person name="Hass B."/>
            <person name="Bruggner R."/>
            <person name="Lawson D."/>
            <person name="Bidwell S."/>
            <person name="Joardar V."/>
            <person name="Caler E."/>
            <person name="Walenz B."/>
            <person name="Inman J."/>
            <person name="Schobel S."/>
            <person name="Galinsky K."/>
            <person name="Amedeo P."/>
            <person name="Strausberg R."/>
        </authorList>
    </citation>
    <scope>NUCLEOTIDE SEQUENCE</scope>
    <source>
        <strain evidence="7">USDA</strain>
    </source>
</reference>
<dbReference type="InterPro" id="IPR036373">
    <property type="entry name" value="Ribosomal_bL17_sf"/>
</dbReference>
<dbReference type="RefSeq" id="XP_002425963.1">
    <property type="nucleotide sequence ID" value="XM_002425918.1"/>
</dbReference>
<evidence type="ECO:0000256" key="4">
    <source>
        <dbReference type="ARBA" id="ARBA00035290"/>
    </source>
</evidence>
<dbReference type="Gene3D" id="3.90.1030.10">
    <property type="entry name" value="Ribosomal protein L17"/>
    <property type="match status" value="1"/>
</dbReference>
<dbReference type="SUPFAM" id="SSF64263">
    <property type="entry name" value="Prokaryotic ribosomal protein L17"/>
    <property type="match status" value="1"/>
</dbReference>
<gene>
    <name evidence="8" type="primary">8229877</name>
    <name evidence="7" type="ORF">Phum_PHUM229210</name>
</gene>
<dbReference type="InterPro" id="IPR000456">
    <property type="entry name" value="Ribosomal_bL17"/>
</dbReference>
<dbReference type="EMBL" id="AAZO01002665">
    <property type="status" value="NOT_ANNOTATED_CDS"/>
    <property type="molecule type" value="Genomic_DNA"/>
</dbReference>
<evidence type="ECO:0000256" key="1">
    <source>
        <dbReference type="ARBA" id="ARBA00008777"/>
    </source>
</evidence>
<protein>
    <recommendedName>
        <fullName evidence="4">Large ribosomal subunit protein bL17m</fullName>
    </recommendedName>
    <alternativeName>
        <fullName evidence="5">39S ribosomal protein L17, mitochondrial</fullName>
    </alternativeName>
</protein>
<evidence type="ECO:0000256" key="3">
    <source>
        <dbReference type="ARBA" id="ARBA00023274"/>
    </source>
</evidence>
<name>E0VIL9_PEDHC</name>
<dbReference type="EMBL" id="DS235201">
    <property type="protein sequence ID" value="EEB13225.1"/>
    <property type="molecule type" value="Genomic_DNA"/>
</dbReference>
<feature type="compositionally biased region" description="Low complexity" evidence="6">
    <location>
        <begin position="182"/>
        <end position="194"/>
    </location>
</feature>
<keyword evidence="9" id="KW-1185">Reference proteome</keyword>
<dbReference type="STRING" id="121224.E0VIL9"/>
<dbReference type="OMA" id="MKLANHW"/>
<dbReference type="GO" id="GO:0006412">
    <property type="term" value="P:translation"/>
    <property type="evidence" value="ECO:0007669"/>
    <property type="project" value="InterPro"/>
</dbReference>
<comment type="similarity">
    <text evidence="1">Belongs to the bacterial ribosomal protein bL17 family.</text>
</comment>
<evidence type="ECO:0000313" key="7">
    <source>
        <dbReference type="EMBL" id="EEB13225.1"/>
    </source>
</evidence>
<dbReference type="Proteomes" id="UP000009046">
    <property type="component" value="Unassembled WGS sequence"/>
</dbReference>
<dbReference type="GeneID" id="8229877"/>
<dbReference type="GO" id="GO:0003735">
    <property type="term" value="F:structural constituent of ribosome"/>
    <property type="evidence" value="ECO:0007669"/>
    <property type="project" value="InterPro"/>
</dbReference>
<sequence length="233" mass="27097">MSLSQASKLVQKLRFKLNDRRKLKNLDGPQGRHNKIRQTVTALFKYERIELNYGKADESRGYAERLISDAIKYGEYHKETMKMASYWLLEEQLVHKLFKVLVPRYRNSQQSYTKMWKVSVSKPTTLQKTVLELRNNIYPPLGEVKTNNKNLLHNVLLREASKYYEMKKSLNNDINKKETISSTNSTIDNTSNDIVSDSKSEESNSTDEDLSLNKLNLETTENQNTVNETNPKN</sequence>
<keyword evidence="3" id="KW-0687">Ribonucleoprotein</keyword>
<dbReference type="EnsemblMetazoa" id="PHUM229210-RA">
    <property type="protein sequence ID" value="PHUM229210-PA"/>
    <property type="gene ID" value="PHUM229210"/>
</dbReference>
<dbReference type="eggNOG" id="KOG3280">
    <property type="taxonomic scope" value="Eukaryota"/>
</dbReference>
<organism>
    <name type="scientific">Pediculus humanus subsp. corporis</name>
    <name type="common">Body louse</name>
    <dbReference type="NCBI Taxonomy" id="121224"/>
    <lineage>
        <taxon>Eukaryota</taxon>
        <taxon>Metazoa</taxon>
        <taxon>Ecdysozoa</taxon>
        <taxon>Arthropoda</taxon>
        <taxon>Hexapoda</taxon>
        <taxon>Insecta</taxon>
        <taxon>Pterygota</taxon>
        <taxon>Neoptera</taxon>
        <taxon>Paraneoptera</taxon>
        <taxon>Psocodea</taxon>
        <taxon>Troctomorpha</taxon>
        <taxon>Phthiraptera</taxon>
        <taxon>Anoplura</taxon>
        <taxon>Pediculidae</taxon>
        <taxon>Pediculus</taxon>
    </lineage>
</organism>
<dbReference type="FunCoup" id="E0VIL9">
    <property type="interactions" value="1022"/>
</dbReference>
<evidence type="ECO:0000313" key="9">
    <source>
        <dbReference type="Proteomes" id="UP000009046"/>
    </source>
</evidence>
<reference evidence="7" key="2">
    <citation type="submission" date="2007-04" db="EMBL/GenBank/DDBJ databases">
        <title>The genome of the human body louse.</title>
        <authorList>
            <consortium name="The Human Body Louse Genome Consortium"/>
            <person name="Kirkness E."/>
            <person name="Walenz B."/>
            <person name="Hass B."/>
            <person name="Bruggner R."/>
            <person name="Strausberg R."/>
        </authorList>
    </citation>
    <scope>NUCLEOTIDE SEQUENCE</scope>
    <source>
        <strain evidence="7">USDA</strain>
    </source>
</reference>
<dbReference type="HOGENOM" id="CLU_1191132_0_0_1"/>
<evidence type="ECO:0000256" key="6">
    <source>
        <dbReference type="SAM" id="MobiDB-lite"/>
    </source>
</evidence>
<feature type="compositionally biased region" description="Low complexity" evidence="6">
    <location>
        <begin position="212"/>
        <end position="233"/>
    </location>
</feature>
<dbReference type="InParanoid" id="E0VIL9"/>
<dbReference type="GO" id="GO:0005762">
    <property type="term" value="C:mitochondrial large ribosomal subunit"/>
    <property type="evidence" value="ECO:0007669"/>
    <property type="project" value="TreeGrafter"/>
</dbReference>